<dbReference type="Pfam" id="PF03147">
    <property type="entry name" value="FDX-ACB"/>
    <property type="match status" value="1"/>
</dbReference>
<dbReference type="PROSITE" id="PS50886">
    <property type="entry name" value="TRBD"/>
    <property type="match status" value="1"/>
</dbReference>
<feature type="domain" description="TRNA-binding" evidence="17">
    <location>
        <begin position="39"/>
        <end position="148"/>
    </location>
</feature>
<dbReference type="CDD" id="cd02796">
    <property type="entry name" value="tRNA_bind_bactPheRS"/>
    <property type="match status" value="1"/>
</dbReference>
<evidence type="ECO:0000256" key="16">
    <source>
        <dbReference type="PROSITE-ProRule" id="PRU00209"/>
    </source>
</evidence>
<dbReference type="InterPro" id="IPR005121">
    <property type="entry name" value="Fdx_antiC-bd"/>
</dbReference>
<dbReference type="PANTHER" id="PTHR10947:SF0">
    <property type="entry name" value="PHENYLALANINE--TRNA LIGASE BETA SUBUNIT"/>
    <property type="match status" value="1"/>
</dbReference>
<evidence type="ECO:0000256" key="7">
    <source>
        <dbReference type="ARBA" id="ARBA00022723"/>
    </source>
</evidence>
<comment type="catalytic activity">
    <reaction evidence="14 15">
        <text>tRNA(Phe) + L-phenylalanine + ATP = L-phenylalanyl-tRNA(Phe) + AMP + diphosphate + H(+)</text>
        <dbReference type="Rhea" id="RHEA:19413"/>
        <dbReference type="Rhea" id="RHEA-COMP:9668"/>
        <dbReference type="Rhea" id="RHEA-COMP:9699"/>
        <dbReference type="ChEBI" id="CHEBI:15378"/>
        <dbReference type="ChEBI" id="CHEBI:30616"/>
        <dbReference type="ChEBI" id="CHEBI:33019"/>
        <dbReference type="ChEBI" id="CHEBI:58095"/>
        <dbReference type="ChEBI" id="CHEBI:78442"/>
        <dbReference type="ChEBI" id="CHEBI:78531"/>
        <dbReference type="ChEBI" id="CHEBI:456215"/>
        <dbReference type="EC" id="6.1.1.20"/>
    </reaction>
</comment>
<dbReference type="FunFam" id="3.30.930.10:FF:000022">
    <property type="entry name" value="Phenylalanine--tRNA ligase beta subunit"/>
    <property type="match status" value="1"/>
</dbReference>
<dbReference type="HAMAP" id="MF_00283">
    <property type="entry name" value="Phe_tRNA_synth_beta1"/>
    <property type="match status" value="1"/>
</dbReference>
<dbReference type="GO" id="GO:0006432">
    <property type="term" value="P:phenylalanyl-tRNA aminoacylation"/>
    <property type="evidence" value="ECO:0007669"/>
    <property type="project" value="UniProtKB-UniRule"/>
</dbReference>
<dbReference type="NCBIfam" id="TIGR00472">
    <property type="entry name" value="pheT_bact"/>
    <property type="match status" value="1"/>
</dbReference>
<dbReference type="Pfam" id="PF01588">
    <property type="entry name" value="tRNA_bind"/>
    <property type="match status" value="1"/>
</dbReference>
<dbReference type="SMART" id="SM00874">
    <property type="entry name" value="B5"/>
    <property type="match status" value="1"/>
</dbReference>
<evidence type="ECO:0000256" key="4">
    <source>
        <dbReference type="ARBA" id="ARBA00022490"/>
    </source>
</evidence>
<dbReference type="PROSITE" id="PS51483">
    <property type="entry name" value="B5"/>
    <property type="match status" value="1"/>
</dbReference>
<evidence type="ECO:0000256" key="9">
    <source>
        <dbReference type="ARBA" id="ARBA00022840"/>
    </source>
</evidence>
<name>A0A4R6YWN0_9GAMM</name>
<dbReference type="Gene3D" id="3.50.40.10">
    <property type="entry name" value="Phenylalanyl-trna Synthetase, Chain B, domain 3"/>
    <property type="match status" value="1"/>
</dbReference>
<dbReference type="PANTHER" id="PTHR10947">
    <property type="entry name" value="PHENYLALANYL-TRNA SYNTHETASE BETA CHAIN AND LEUCINE-RICH REPEAT-CONTAINING PROTEIN 47"/>
    <property type="match status" value="1"/>
</dbReference>
<organism evidence="20 21">
    <name type="scientific">Tahibacter aquaticus</name>
    <dbReference type="NCBI Taxonomy" id="520092"/>
    <lineage>
        <taxon>Bacteria</taxon>
        <taxon>Pseudomonadati</taxon>
        <taxon>Pseudomonadota</taxon>
        <taxon>Gammaproteobacteria</taxon>
        <taxon>Lysobacterales</taxon>
        <taxon>Rhodanobacteraceae</taxon>
        <taxon>Tahibacter</taxon>
    </lineage>
</organism>
<dbReference type="CDD" id="cd00769">
    <property type="entry name" value="PheRS_beta_core"/>
    <property type="match status" value="1"/>
</dbReference>
<evidence type="ECO:0000256" key="3">
    <source>
        <dbReference type="ARBA" id="ARBA00011209"/>
    </source>
</evidence>
<comment type="caution">
    <text evidence="20">The sequence shown here is derived from an EMBL/GenBank/DDBJ whole genome shotgun (WGS) entry which is preliminary data.</text>
</comment>
<feature type="domain" description="FDX-ACB" evidence="18">
    <location>
        <begin position="698"/>
        <end position="791"/>
    </location>
</feature>
<evidence type="ECO:0000256" key="12">
    <source>
        <dbReference type="ARBA" id="ARBA00022917"/>
    </source>
</evidence>
<dbReference type="InterPro" id="IPR005146">
    <property type="entry name" value="B3/B4_tRNA-bd"/>
</dbReference>
<dbReference type="Pfam" id="PF03483">
    <property type="entry name" value="B3_4"/>
    <property type="match status" value="1"/>
</dbReference>
<feature type="binding site" evidence="15">
    <location>
        <position position="454"/>
    </location>
    <ligand>
        <name>Mg(2+)</name>
        <dbReference type="ChEBI" id="CHEBI:18420"/>
        <note>shared with alpha subunit</note>
    </ligand>
</feature>
<dbReference type="SMART" id="SM00896">
    <property type="entry name" value="FDX-ACB"/>
    <property type="match status" value="1"/>
</dbReference>
<dbReference type="InterPro" id="IPR041616">
    <property type="entry name" value="PheRS_beta_core"/>
</dbReference>
<dbReference type="Gene3D" id="3.30.930.10">
    <property type="entry name" value="Bira Bifunctional Protein, Domain 2"/>
    <property type="match status" value="1"/>
</dbReference>
<comment type="similarity">
    <text evidence="2 15">Belongs to the phenylalanyl-tRNA synthetase beta subunit family. Type 1 subfamily.</text>
</comment>
<accession>A0A4R6YWN0</accession>
<evidence type="ECO:0000259" key="18">
    <source>
        <dbReference type="PROSITE" id="PS51447"/>
    </source>
</evidence>
<dbReference type="Gene3D" id="3.30.56.10">
    <property type="match status" value="2"/>
</dbReference>
<dbReference type="InterPro" id="IPR004532">
    <property type="entry name" value="Phe-tRNA-ligase_IIc_bsu_bact"/>
</dbReference>
<evidence type="ECO:0000256" key="10">
    <source>
        <dbReference type="ARBA" id="ARBA00022842"/>
    </source>
</evidence>
<dbReference type="SUPFAM" id="SSF50249">
    <property type="entry name" value="Nucleic acid-binding proteins"/>
    <property type="match status" value="1"/>
</dbReference>
<dbReference type="SUPFAM" id="SSF54991">
    <property type="entry name" value="Anticodon-binding domain of PheRS"/>
    <property type="match status" value="1"/>
</dbReference>
<dbReference type="FunFam" id="3.50.40.10:FF:000001">
    <property type="entry name" value="Phenylalanine--tRNA ligase beta subunit"/>
    <property type="match status" value="1"/>
</dbReference>
<protein>
    <recommendedName>
        <fullName evidence="15">Phenylalanine--tRNA ligase beta subunit</fullName>
        <ecNumber evidence="15">6.1.1.20</ecNumber>
    </recommendedName>
    <alternativeName>
        <fullName evidence="15">Phenylalanyl-tRNA synthetase beta subunit</fullName>
        <shortName evidence="15">PheRS</shortName>
    </alternativeName>
</protein>
<comment type="subunit">
    <text evidence="3 15">Tetramer of two alpha and two beta subunits.</text>
</comment>
<evidence type="ECO:0000256" key="15">
    <source>
        <dbReference type="HAMAP-Rule" id="MF_00283"/>
    </source>
</evidence>
<dbReference type="InterPro" id="IPR045060">
    <property type="entry name" value="Phe-tRNA-ligase_IIc_bsu"/>
</dbReference>
<keyword evidence="13 15" id="KW-0030">Aminoacyl-tRNA synthetase</keyword>
<dbReference type="RefSeq" id="WP_133819101.1">
    <property type="nucleotide sequence ID" value="NZ_SNZH01000007.1"/>
</dbReference>
<evidence type="ECO:0000256" key="6">
    <source>
        <dbReference type="ARBA" id="ARBA00022598"/>
    </source>
</evidence>
<reference evidence="20 21" key="1">
    <citation type="submission" date="2019-03" db="EMBL/GenBank/DDBJ databases">
        <title>Genomic Encyclopedia of Type Strains, Phase IV (KMG-IV): sequencing the most valuable type-strain genomes for metagenomic binning, comparative biology and taxonomic classification.</title>
        <authorList>
            <person name="Goeker M."/>
        </authorList>
    </citation>
    <scope>NUCLEOTIDE SEQUENCE [LARGE SCALE GENOMIC DNA]</scope>
    <source>
        <strain evidence="20 21">DSM 21667</strain>
    </source>
</reference>
<comment type="subcellular location">
    <subcellularLocation>
        <location evidence="1 15">Cytoplasm</location>
    </subcellularLocation>
</comment>
<dbReference type="OrthoDB" id="9805455at2"/>
<dbReference type="InterPro" id="IPR012340">
    <property type="entry name" value="NA-bd_OB-fold"/>
</dbReference>
<dbReference type="Pfam" id="PF17759">
    <property type="entry name" value="tRNA_synthFbeta"/>
    <property type="match status" value="1"/>
</dbReference>
<evidence type="ECO:0000256" key="11">
    <source>
        <dbReference type="ARBA" id="ARBA00022884"/>
    </source>
</evidence>
<gene>
    <name evidence="15" type="primary">pheT</name>
    <name evidence="20" type="ORF">DFR29_107202</name>
</gene>
<dbReference type="Gene3D" id="3.30.70.380">
    <property type="entry name" value="Ferrodoxin-fold anticodon-binding domain"/>
    <property type="match status" value="1"/>
</dbReference>
<evidence type="ECO:0000256" key="2">
    <source>
        <dbReference type="ARBA" id="ARBA00008653"/>
    </source>
</evidence>
<dbReference type="PROSITE" id="PS51447">
    <property type="entry name" value="FDX_ACB"/>
    <property type="match status" value="1"/>
</dbReference>
<dbReference type="GO" id="GO:0000287">
    <property type="term" value="F:magnesium ion binding"/>
    <property type="evidence" value="ECO:0007669"/>
    <property type="project" value="UniProtKB-UniRule"/>
</dbReference>
<keyword evidence="4 15" id="KW-0963">Cytoplasm</keyword>
<dbReference type="InterPro" id="IPR020825">
    <property type="entry name" value="Phe-tRNA_synthase-like_B3/B4"/>
</dbReference>
<keyword evidence="5 16" id="KW-0820">tRNA-binding</keyword>
<dbReference type="InterPro" id="IPR036690">
    <property type="entry name" value="Fdx_antiC-bd_sf"/>
</dbReference>
<dbReference type="InterPro" id="IPR005147">
    <property type="entry name" value="tRNA_synthase_B5-dom"/>
</dbReference>
<keyword evidence="12 15" id="KW-0648">Protein biosynthesis</keyword>
<keyword evidence="11 16" id="KW-0694">RNA-binding</keyword>
<dbReference type="SUPFAM" id="SSF55681">
    <property type="entry name" value="Class II aaRS and biotin synthetases"/>
    <property type="match status" value="1"/>
</dbReference>
<dbReference type="InterPro" id="IPR045864">
    <property type="entry name" value="aa-tRNA-synth_II/BPL/LPL"/>
</dbReference>
<keyword evidence="10 15" id="KW-0460">Magnesium</keyword>
<evidence type="ECO:0000313" key="21">
    <source>
        <dbReference type="Proteomes" id="UP000295293"/>
    </source>
</evidence>
<dbReference type="GO" id="GO:0009328">
    <property type="term" value="C:phenylalanine-tRNA ligase complex"/>
    <property type="evidence" value="ECO:0007669"/>
    <property type="project" value="TreeGrafter"/>
</dbReference>
<keyword evidence="9 15" id="KW-0067">ATP-binding</keyword>
<dbReference type="NCBIfam" id="NF045760">
    <property type="entry name" value="YtpR"/>
    <property type="match status" value="1"/>
</dbReference>
<keyword evidence="7 15" id="KW-0479">Metal-binding</keyword>
<dbReference type="FunFam" id="3.30.56.10:FF:000002">
    <property type="entry name" value="Phenylalanine--tRNA ligase beta subunit"/>
    <property type="match status" value="1"/>
</dbReference>
<evidence type="ECO:0000259" key="17">
    <source>
        <dbReference type="PROSITE" id="PS50886"/>
    </source>
</evidence>
<evidence type="ECO:0000313" key="20">
    <source>
        <dbReference type="EMBL" id="TDR43191.1"/>
    </source>
</evidence>
<dbReference type="Proteomes" id="UP000295293">
    <property type="component" value="Unassembled WGS sequence"/>
</dbReference>
<evidence type="ECO:0000256" key="8">
    <source>
        <dbReference type="ARBA" id="ARBA00022741"/>
    </source>
</evidence>
<evidence type="ECO:0000256" key="1">
    <source>
        <dbReference type="ARBA" id="ARBA00004496"/>
    </source>
</evidence>
<evidence type="ECO:0000256" key="13">
    <source>
        <dbReference type="ARBA" id="ARBA00023146"/>
    </source>
</evidence>
<proteinExistence type="inferred from homology"/>
<keyword evidence="6 15" id="KW-0436">Ligase</keyword>
<dbReference type="InterPro" id="IPR033714">
    <property type="entry name" value="tRNA_bind_bactPheRS"/>
</dbReference>
<dbReference type="InterPro" id="IPR002547">
    <property type="entry name" value="tRNA-bd_dom"/>
</dbReference>
<dbReference type="FunFam" id="2.40.50.140:FF:000045">
    <property type="entry name" value="Phenylalanine--tRNA ligase beta subunit"/>
    <property type="match status" value="1"/>
</dbReference>
<feature type="binding site" evidence="15">
    <location>
        <position position="463"/>
    </location>
    <ligand>
        <name>Mg(2+)</name>
        <dbReference type="ChEBI" id="CHEBI:18420"/>
        <note>shared with alpha subunit</note>
    </ligand>
</feature>
<keyword evidence="8 15" id="KW-0547">Nucleotide-binding</keyword>
<dbReference type="GO" id="GO:0000049">
    <property type="term" value="F:tRNA binding"/>
    <property type="evidence" value="ECO:0007669"/>
    <property type="project" value="UniProtKB-UniRule"/>
</dbReference>
<dbReference type="AlphaFoldDB" id="A0A4R6YWN0"/>
<dbReference type="GO" id="GO:0004826">
    <property type="term" value="F:phenylalanine-tRNA ligase activity"/>
    <property type="evidence" value="ECO:0007669"/>
    <property type="project" value="UniProtKB-UniRule"/>
</dbReference>
<dbReference type="InterPro" id="IPR009061">
    <property type="entry name" value="DNA-bd_dom_put_sf"/>
</dbReference>
<comment type="cofactor">
    <cofactor evidence="15">
        <name>Mg(2+)</name>
        <dbReference type="ChEBI" id="CHEBI:18420"/>
    </cofactor>
    <text evidence="15">Binds 2 magnesium ions per tetramer.</text>
</comment>
<dbReference type="Gene3D" id="2.40.50.140">
    <property type="entry name" value="Nucleic acid-binding proteins"/>
    <property type="match status" value="1"/>
</dbReference>
<dbReference type="SUPFAM" id="SSF56037">
    <property type="entry name" value="PheT/TilS domain"/>
    <property type="match status" value="1"/>
</dbReference>
<evidence type="ECO:0000256" key="5">
    <source>
        <dbReference type="ARBA" id="ARBA00022555"/>
    </source>
</evidence>
<keyword evidence="21" id="KW-1185">Reference proteome</keyword>
<sequence>MKFSENWLRDLVNPDADRAELCHRLTMAGLEVEGVQNLGEGLAGVLVGEIVACEKHPNADKLRVCSVSIGTGEPLQIVCGAPNAALGLKAPVATIGANLPNGMAIKQAALRGVDSFGMLCSAKELGLDADASGLMELPTDAPVGAALADYLALPDASIELKMTPNRPDCLGLRGLAYDVAALFGAPMREADAAIVPMTSAAVRPVTLAATADCPRYLGRVVEGIDPTVVSPLWLKERLRRAGLRPISAVVDITAYVMLELGQPMHAFDNDRLDGGIVVRRASAGETLALLDGSDAKLDPQFLVIADATRAVALAGIMGGLDSRCTDATTNVFLESAYFSPPAIMGRARKLGMHTDASHRFERGVDPELPRAALERATALLLQIAGGKAGAVVEAVAPEQLPQRTAVTLRRARLGRVLGMSVADAEVERILRALGMQVAANDAGWSVTPPSRRFDIEIEEDLIEEVVRVHGYERVPTRAPSGQLRLGLAPEVQVPAERLRAQLVARGYFEAVCYSFVAKEWLQRWSRSEGSVALANPLSADLAVMRTSLLPGLVEALKHNLNRQQERVRLFELARVFERGVDAPRETGRIAAVVCGRALPEHWGGDKRAVDYFDLKADLENLLDLAGSDRSVEYRPLDRKEFHPGRSAEVFIGGESVGFVGALNPRLLKVLDLDQDVYAFELDLDGLTAGRLPAAAELSRFPQVRRDIAVVLPEEVSWSRAESVVRAAIGDALRELVVFDRYAGTGLGSGLKSLAIGLILQDSYRTLTDQDADHFVASALAALERECGGRLRG</sequence>
<dbReference type="GO" id="GO:0005524">
    <property type="term" value="F:ATP binding"/>
    <property type="evidence" value="ECO:0007669"/>
    <property type="project" value="UniProtKB-UniRule"/>
</dbReference>
<evidence type="ECO:0000259" key="19">
    <source>
        <dbReference type="PROSITE" id="PS51483"/>
    </source>
</evidence>
<dbReference type="EC" id="6.1.1.20" evidence="15"/>
<feature type="domain" description="B5" evidence="19">
    <location>
        <begin position="401"/>
        <end position="476"/>
    </location>
</feature>
<feature type="binding site" evidence="15">
    <location>
        <position position="460"/>
    </location>
    <ligand>
        <name>Mg(2+)</name>
        <dbReference type="ChEBI" id="CHEBI:18420"/>
        <note>shared with alpha subunit</note>
    </ligand>
</feature>
<feature type="binding site" evidence="15">
    <location>
        <position position="464"/>
    </location>
    <ligand>
        <name>Mg(2+)</name>
        <dbReference type="ChEBI" id="CHEBI:18420"/>
        <note>shared with alpha subunit</note>
    </ligand>
</feature>
<dbReference type="Pfam" id="PF03484">
    <property type="entry name" value="B5"/>
    <property type="match status" value="1"/>
</dbReference>
<dbReference type="SUPFAM" id="SSF46955">
    <property type="entry name" value="Putative DNA-binding domain"/>
    <property type="match status" value="1"/>
</dbReference>
<evidence type="ECO:0000256" key="14">
    <source>
        <dbReference type="ARBA" id="ARBA00049255"/>
    </source>
</evidence>
<dbReference type="SMART" id="SM00873">
    <property type="entry name" value="B3_4"/>
    <property type="match status" value="1"/>
</dbReference>
<dbReference type="EMBL" id="SNZH01000007">
    <property type="protein sequence ID" value="TDR43191.1"/>
    <property type="molecule type" value="Genomic_DNA"/>
</dbReference>